<dbReference type="Pfam" id="PF00271">
    <property type="entry name" value="Helicase_C"/>
    <property type="match status" value="1"/>
</dbReference>
<dbReference type="Pfam" id="PF09111">
    <property type="entry name" value="SLIDE"/>
    <property type="match status" value="2"/>
</dbReference>
<feature type="compositionally biased region" description="Low complexity" evidence="7">
    <location>
        <begin position="1188"/>
        <end position="1201"/>
    </location>
</feature>
<dbReference type="GO" id="GO:0042393">
    <property type="term" value="F:histone binding"/>
    <property type="evidence" value="ECO:0007669"/>
    <property type="project" value="TreeGrafter"/>
</dbReference>
<dbReference type="OrthoDB" id="5857104at2759"/>
<gene>
    <name evidence="10" type="ORF">BDP27DRAFT_550281</name>
</gene>
<evidence type="ECO:0000259" key="9">
    <source>
        <dbReference type="PROSITE" id="PS51194"/>
    </source>
</evidence>
<dbReference type="InterPro" id="IPR038718">
    <property type="entry name" value="SNF2-like_sf"/>
</dbReference>
<dbReference type="InterPro" id="IPR001650">
    <property type="entry name" value="Helicase_C-like"/>
</dbReference>
<evidence type="ECO:0000256" key="7">
    <source>
        <dbReference type="SAM" id="MobiDB-lite"/>
    </source>
</evidence>
<feature type="compositionally biased region" description="Basic and acidic residues" evidence="7">
    <location>
        <begin position="79"/>
        <end position="94"/>
    </location>
</feature>
<evidence type="ECO:0000256" key="5">
    <source>
        <dbReference type="ARBA" id="ARBA00022840"/>
    </source>
</evidence>
<feature type="compositionally biased region" description="Basic and acidic residues" evidence="7">
    <location>
        <begin position="461"/>
        <end position="475"/>
    </location>
</feature>
<evidence type="ECO:0000256" key="1">
    <source>
        <dbReference type="ARBA" id="ARBA00004123"/>
    </source>
</evidence>
<dbReference type="GO" id="GO:0034728">
    <property type="term" value="P:nucleosome organization"/>
    <property type="evidence" value="ECO:0007669"/>
    <property type="project" value="TreeGrafter"/>
</dbReference>
<dbReference type="FunFam" id="3.40.50.300:FF:000082">
    <property type="entry name" value="ISWI chromatin remodeling complex ATPase ISW1"/>
    <property type="match status" value="1"/>
</dbReference>
<dbReference type="GO" id="GO:0003677">
    <property type="term" value="F:DNA binding"/>
    <property type="evidence" value="ECO:0007669"/>
    <property type="project" value="InterPro"/>
</dbReference>
<evidence type="ECO:0000256" key="3">
    <source>
        <dbReference type="ARBA" id="ARBA00022741"/>
    </source>
</evidence>
<dbReference type="InterPro" id="IPR049730">
    <property type="entry name" value="SNF2/RAD54-like_C"/>
</dbReference>
<dbReference type="SUPFAM" id="SSF101224">
    <property type="entry name" value="HAND domain of the nucleosome remodeling ATPase ISWI"/>
    <property type="match status" value="1"/>
</dbReference>
<name>A0A9P5U9K4_9AGAR</name>
<dbReference type="GO" id="GO:0140658">
    <property type="term" value="F:ATP-dependent chromatin remodeler activity"/>
    <property type="evidence" value="ECO:0007669"/>
    <property type="project" value="TreeGrafter"/>
</dbReference>
<comment type="subcellular location">
    <subcellularLocation>
        <location evidence="1">Nucleus</location>
    </subcellularLocation>
</comment>
<dbReference type="InterPro" id="IPR001005">
    <property type="entry name" value="SANT/Myb"/>
</dbReference>
<dbReference type="CDD" id="cd18793">
    <property type="entry name" value="SF2_C_SNF"/>
    <property type="match status" value="1"/>
</dbReference>
<dbReference type="InterPro" id="IPR036306">
    <property type="entry name" value="ISWI_HAND-dom_sf"/>
</dbReference>
<dbReference type="GO" id="GO:0005524">
    <property type="term" value="F:ATP binding"/>
    <property type="evidence" value="ECO:0007669"/>
    <property type="project" value="InterPro"/>
</dbReference>
<evidence type="ECO:0000256" key="4">
    <source>
        <dbReference type="ARBA" id="ARBA00022801"/>
    </source>
</evidence>
<comment type="similarity">
    <text evidence="2">Belongs to the SNF2/RAD54 helicase family. ISWI subfamily.</text>
</comment>
<dbReference type="PROSITE" id="PS51192">
    <property type="entry name" value="HELICASE_ATP_BIND_1"/>
    <property type="match status" value="1"/>
</dbReference>
<proteinExistence type="inferred from homology"/>
<dbReference type="PANTHER" id="PTHR45623:SF49">
    <property type="entry name" value="SWI_SNF-RELATED MATRIX-ASSOCIATED ACTIN-DEPENDENT REGULATOR OF CHROMATIN SUBFAMILY A MEMBER 5"/>
    <property type="match status" value="1"/>
</dbReference>
<dbReference type="GO" id="GO:0031491">
    <property type="term" value="F:nucleosome binding"/>
    <property type="evidence" value="ECO:0007669"/>
    <property type="project" value="InterPro"/>
</dbReference>
<feature type="compositionally biased region" description="Basic and acidic residues" evidence="7">
    <location>
        <begin position="1159"/>
        <end position="1172"/>
    </location>
</feature>
<evidence type="ECO:0000256" key="6">
    <source>
        <dbReference type="ARBA" id="ARBA00023242"/>
    </source>
</evidence>
<feature type="region of interest" description="Disordered" evidence="7">
    <location>
        <begin position="135"/>
        <end position="172"/>
    </location>
</feature>
<keyword evidence="5" id="KW-0067">ATP-binding</keyword>
<keyword evidence="11" id="KW-1185">Reference proteome</keyword>
<feature type="domain" description="Helicase ATP-binding" evidence="8">
    <location>
        <begin position="215"/>
        <end position="391"/>
    </location>
</feature>
<dbReference type="SMART" id="SM00487">
    <property type="entry name" value="DEXDc"/>
    <property type="match status" value="1"/>
</dbReference>
<dbReference type="SMART" id="SM00717">
    <property type="entry name" value="SANT"/>
    <property type="match status" value="2"/>
</dbReference>
<dbReference type="SUPFAM" id="SSF46689">
    <property type="entry name" value="Homeodomain-like"/>
    <property type="match status" value="2"/>
</dbReference>
<feature type="region of interest" description="Disordered" evidence="7">
    <location>
        <begin position="412"/>
        <end position="475"/>
    </location>
</feature>
<dbReference type="PROSITE" id="PS51194">
    <property type="entry name" value="HELICASE_CTER"/>
    <property type="match status" value="1"/>
</dbReference>
<evidence type="ECO:0000313" key="11">
    <source>
        <dbReference type="Proteomes" id="UP000772434"/>
    </source>
</evidence>
<dbReference type="InterPro" id="IPR015194">
    <property type="entry name" value="ISWI_HAND-dom"/>
</dbReference>
<dbReference type="InterPro" id="IPR027417">
    <property type="entry name" value="P-loop_NTPase"/>
</dbReference>
<feature type="region of interest" description="Disordered" evidence="7">
    <location>
        <begin position="1159"/>
        <end position="1218"/>
    </location>
</feature>
<dbReference type="InterPro" id="IPR000330">
    <property type="entry name" value="SNF2_N"/>
</dbReference>
<dbReference type="SMART" id="SM00490">
    <property type="entry name" value="HELICc"/>
    <property type="match status" value="1"/>
</dbReference>
<dbReference type="Pfam" id="PF00176">
    <property type="entry name" value="SNF2-rel_dom"/>
    <property type="match status" value="1"/>
</dbReference>
<reference evidence="10" key="1">
    <citation type="submission" date="2020-11" db="EMBL/GenBank/DDBJ databases">
        <authorList>
            <consortium name="DOE Joint Genome Institute"/>
            <person name="Ahrendt S."/>
            <person name="Riley R."/>
            <person name="Andreopoulos W."/>
            <person name="Labutti K."/>
            <person name="Pangilinan J."/>
            <person name="Ruiz-Duenas F.J."/>
            <person name="Barrasa J.M."/>
            <person name="Sanchez-Garcia M."/>
            <person name="Camarero S."/>
            <person name="Miyauchi S."/>
            <person name="Serrano A."/>
            <person name="Linde D."/>
            <person name="Babiker R."/>
            <person name="Drula E."/>
            <person name="Ayuso-Fernandez I."/>
            <person name="Pacheco R."/>
            <person name="Padilla G."/>
            <person name="Ferreira P."/>
            <person name="Barriuso J."/>
            <person name="Kellner H."/>
            <person name="Castanera R."/>
            <person name="Alfaro M."/>
            <person name="Ramirez L."/>
            <person name="Pisabarro A.G."/>
            <person name="Kuo A."/>
            <person name="Tritt A."/>
            <person name="Lipzen A."/>
            <person name="He G."/>
            <person name="Yan M."/>
            <person name="Ng V."/>
            <person name="Cullen D."/>
            <person name="Martin F."/>
            <person name="Rosso M.-N."/>
            <person name="Henrissat B."/>
            <person name="Hibbett D."/>
            <person name="Martinez A.T."/>
            <person name="Grigoriev I.V."/>
        </authorList>
    </citation>
    <scope>NUCLEOTIDE SEQUENCE</scope>
    <source>
        <strain evidence="10">AH 40177</strain>
    </source>
</reference>
<keyword evidence="6" id="KW-0539">Nucleus</keyword>
<feature type="domain" description="Helicase C-terminal" evidence="9">
    <location>
        <begin position="588"/>
        <end position="739"/>
    </location>
</feature>
<dbReference type="Pfam" id="PF09110">
    <property type="entry name" value="HAND"/>
    <property type="match status" value="1"/>
</dbReference>
<evidence type="ECO:0000259" key="8">
    <source>
        <dbReference type="PROSITE" id="PS51192"/>
    </source>
</evidence>
<dbReference type="Gene3D" id="3.40.50.300">
    <property type="entry name" value="P-loop containing nucleotide triphosphate hydrolases"/>
    <property type="match status" value="1"/>
</dbReference>
<feature type="compositionally biased region" description="Acidic residues" evidence="7">
    <location>
        <begin position="34"/>
        <end position="52"/>
    </location>
</feature>
<dbReference type="AlphaFoldDB" id="A0A9P5U9K4"/>
<keyword evidence="4 10" id="KW-0378">Hydrolase</keyword>
<dbReference type="Gene3D" id="3.40.50.10810">
    <property type="entry name" value="Tandem AAA-ATPase domain"/>
    <property type="match status" value="1"/>
</dbReference>
<comment type="caution">
    <text evidence="10">The sequence shown here is derived from an EMBL/GenBank/DDBJ whole genome shotgun (WGS) entry which is preliminary data.</text>
</comment>
<evidence type="ECO:0000313" key="10">
    <source>
        <dbReference type="EMBL" id="KAF9071059.1"/>
    </source>
</evidence>
<dbReference type="Gene3D" id="1.10.10.60">
    <property type="entry name" value="Homeodomain-like"/>
    <property type="match status" value="2"/>
</dbReference>
<feature type="compositionally biased region" description="Polar residues" evidence="7">
    <location>
        <begin position="412"/>
        <end position="424"/>
    </location>
</feature>
<dbReference type="Gene3D" id="1.10.1040.30">
    <property type="entry name" value="ISWI, HAND domain"/>
    <property type="match status" value="1"/>
</dbReference>
<accession>A0A9P5U9K4</accession>
<dbReference type="SUPFAM" id="SSF52540">
    <property type="entry name" value="P-loop containing nucleoside triphosphate hydrolases"/>
    <property type="match status" value="2"/>
</dbReference>
<dbReference type="Proteomes" id="UP000772434">
    <property type="component" value="Unassembled WGS sequence"/>
</dbReference>
<dbReference type="PANTHER" id="PTHR45623">
    <property type="entry name" value="CHROMODOMAIN-HELICASE-DNA-BINDING PROTEIN 3-RELATED-RELATED"/>
    <property type="match status" value="1"/>
</dbReference>
<dbReference type="EMBL" id="JADNRY010000035">
    <property type="protein sequence ID" value="KAF9071059.1"/>
    <property type="molecule type" value="Genomic_DNA"/>
</dbReference>
<keyword evidence="3" id="KW-0547">Nucleotide-binding</keyword>
<feature type="region of interest" description="Disordered" evidence="7">
    <location>
        <begin position="1"/>
        <end position="94"/>
    </location>
</feature>
<dbReference type="GO" id="GO:0000785">
    <property type="term" value="C:chromatin"/>
    <property type="evidence" value="ECO:0007669"/>
    <property type="project" value="TreeGrafter"/>
</dbReference>
<feature type="compositionally biased region" description="Acidic residues" evidence="7">
    <location>
        <begin position="433"/>
        <end position="450"/>
    </location>
</feature>
<protein>
    <submittedName>
        <fullName evidence="10">P-loop containing nucleoside triphosphate hydrolase protein</fullName>
    </submittedName>
</protein>
<dbReference type="GO" id="GO:0016887">
    <property type="term" value="F:ATP hydrolysis activity"/>
    <property type="evidence" value="ECO:0007669"/>
    <property type="project" value="TreeGrafter"/>
</dbReference>
<dbReference type="InterPro" id="IPR015195">
    <property type="entry name" value="SLIDE"/>
</dbReference>
<dbReference type="InterPro" id="IPR009057">
    <property type="entry name" value="Homeodomain-like_sf"/>
</dbReference>
<evidence type="ECO:0000256" key="2">
    <source>
        <dbReference type="ARBA" id="ARBA00009687"/>
    </source>
</evidence>
<dbReference type="GO" id="GO:0005634">
    <property type="term" value="C:nucleus"/>
    <property type="evidence" value="ECO:0007669"/>
    <property type="project" value="UniProtKB-SubCell"/>
</dbReference>
<dbReference type="CDD" id="cd00167">
    <property type="entry name" value="SANT"/>
    <property type="match status" value="1"/>
</dbReference>
<dbReference type="InterPro" id="IPR014001">
    <property type="entry name" value="Helicase_ATP-bd"/>
</dbReference>
<organism evidence="10 11">
    <name type="scientific">Rhodocollybia butyracea</name>
    <dbReference type="NCBI Taxonomy" id="206335"/>
    <lineage>
        <taxon>Eukaryota</taxon>
        <taxon>Fungi</taxon>
        <taxon>Dikarya</taxon>
        <taxon>Basidiomycota</taxon>
        <taxon>Agaricomycotina</taxon>
        <taxon>Agaricomycetes</taxon>
        <taxon>Agaricomycetidae</taxon>
        <taxon>Agaricales</taxon>
        <taxon>Marasmiineae</taxon>
        <taxon>Omphalotaceae</taxon>
        <taxon>Rhodocollybia</taxon>
    </lineage>
</organism>
<sequence length="1218" mass="135712">MSTFTAVGPDDELLSDVVPSNIVSRQPSTGADGEYGESEAELDDELASEPEPEEIKTKGKGKAKGKSSGGGRKSTATKAAEDQKLTSQRAEMDKAKAADAVKRYSYLLGQTELFKHFVDIKRARDPEYAALLDAQQSKGKKGKGKAAKGAAAKGGEAGGVARHYRKSEKEEDEELLKEGENALGSDVPFVFESSPSFVSSGTMRPYQLQGLNWMVSLHHNGLNGILADEMGLGKTLQTIAFLGYLYHHLDLPGPHLVVVPKSTLQNWKREFERWCPFFRVVVLTGTKEERASIIQDQLLAFDANSSDGSLSLPFDVLITSYEICLIERSVLRKFSFQYIVIDEAHRIKNSSSLLSQIVRAFASRGRLLITGTPLQNSLEELWALLNFIAPEIFVSFKDLELFLNKDDSAPSASGIEQANANTSEGADPMQVDGDLEGDLPTEGDTMEVEESAPPAASTSVKGKDKAAAQTEQEKKSQKVVEALHKILRPFLLRRVKADVEKSLLPKKEINIYVPLTPMQRRWYRSVLEKDIDAVNGLTGKKEGKTRLMNMVMQLRKVTCHPYLFDGAEPGPPYTTDEHLVQNSGKMVILDRLLGKMNITGSRVLIFSQMSRVLDILEDYCLFRGYKYNRIDGSTPHEDRIVAIDEYNAPGSEKFIFLLTTRAGGLGINLTSADVVVLYDSDWNPQADLQAMDRAHRIGQTKQVYVYRFITEGSVEERMLERAAQKLRLDQLVIQQGRNGVPGAAQANKAANKEELLEMITHGAEKIINDTGPGGGATLGTEGDDDNIDIEAIIARGEERTSELNSKYEGLNLEDLSNFKSDASVQQWEGEDFRGGRKPLNLNLLSLSKRERKSNYSVDNYFKDTLRAGPSKPEKGPKLPKAPKQVTIQDFQFFPPELAALQERELAVHKRLNGIPAMVREPNADDTAETLAELEEERNREQEIIDTAEPLTDEEITKKEAYLEQGFPSWSRRDFQQLVKGLEAYGWDQPAEIYAADIQEKTAEEVAKYYKTFKRKWKTLAEYPRIETRISEGLAKRTKRSNLEFLLEQKINSVRYPMQELELNYPTTKGKVYSEEEDRYLLCRLFHYHGLSSTKADGGANGKTEGASGGIGDADVYEKIKRDISEFPVFRFDWFFKSRSAAELGRRCNTLLAMIEREAEAEEKTRMEQEAKKTGTKSKKRGAETDVVASAASSRPATPSGSVASTSASAKRPTKKKKT</sequence>